<accession>A0A8J2QRQ8</accession>
<keyword evidence="2" id="KW-1185">Reference proteome</keyword>
<proteinExistence type="predicted"/>
<evidence type="ECO:0000313" key="2">
    <source>
        <dbReference type="Proteomes" id="UP000789524"/>
    </source>
</evidence>
<dbReference type="OrthoDB" id="6351205at2759"/>
<organism evidence="1 2">
    <name type="scientific">Danaus chrysippus</name>
    <name type="common">African queen</name>
    <dbReference type="NCBI Taxonomy" id="151541"/>
    <lineage>
        <taxon>Eukaryota</taxon>
        <taxon>Metazoa</taxon>
        <taxon>Ecdysozoa</taxon>
        <taxon>Arthropoda</taxon>
        <taxon>Hexapoda</taxon>
        <taxon>Insecta</taxon>
        <taxon>Pterygota</taxon>
        <taxon>Neoptera</taxon>
        <taxon>Endopterygota</taxon>
        <taxon>Lepidoptera</taxon>
        <taxon>Glossata</taxon>
        <taxon>Ditrysia</taxon>
        <taxon>Papilionoidea</taxon>
        <taxon>Nymphalidae</taxon>
        <taxon>Danainae</taxon>
        <taxon>Danaini</taxon>
        <taxon>Danaina</taxon>
        <taxon>Danaus</taxon>
        <taxon>Anosia</taxon>
    </lineage>
</organism>
<sequence length="139" mass="15576">MFKELIAETISWKTSDLDFKERGAFSQLELTVLEAEHYKVGLTYTSASLNRAYQDHYIYDRDLEEDTDLIRYTMVPPPTSQFALGCVATIFDIYARKSEPVFIREDAPHPASVTGEDSAGENASFDMVLAIVSAVLLAL</sequence>
<dbReference type="AlphaFoldDB" id="A0A8J2QRQ8"/>
<gene>
    <name evidence="1" type="ORF">DCHRY22_LOCUS9008</name>
</gene>
<dbReference type="EMBL" id="CAKASE010000064">
    <property type="protein sequence ID" value="CAG9569805.1"/>
    <property type="molecule type" value="Genomic_DNA"/>
</dbReference>
<dbReference type="Proteomes" id="UP000789524">
    <property type="component" value="Unassembled WGS sequence"/>
</dbReference>
<evidence type="ECO:0000313" key="1">
    <source>
        <dbReference type="EMBL" id="CAG9569805.1"/>
    </source>
</evidence>
<comment type="caution">
    <text evidence="1">The sequence shown here is derived from an EMBL/GenBank/DDBJ whole genome shotgun (WGS) entry which is preliminary data.</text>
</comment>
<reference evidence="1" key="1">
    <citation type="submission" date="2021-09" db="EMBL/GenBank/DDBJ databases">
        <authorList>
            <person name="Martin H S."/>
        </authorList>
    </citation>
    <scope>NUCLEOTIDE SEQUENCE</scope>
</reference>
<protein>
    <submittedName>
        <fullName evidence="1">(African queen) hypothetical protein</fullName>
    </submittedName>
</protein>
<name>A0A8J2QRQ8_9NEOP</name>